<evidence type="ECO:0000313" key="4">
    <source>
        <dbReference type="RefSeq" id="XP_018027780.1"/>
    </source>
</evidence>
<evidence type="ECO:0000256" key="2">
    <source>
        <dbReference type="SAM" id="MobiDB-lite"/>
    </source>
</evidence>
<feature type="compositionally biased region" description="Polar residues" evidence="2">
    <location>
        <begin position="1"/>
        <end position="13"/>
    </location>
</feature>
<feature type="coiled-coil region" evidence="1">
    <location>
        <begin position="87"/>
        <end position="147"/>
    </location>
</feature>
<protein>
    <submittedName>
        <fullName evidence="4">Coiled-coil domain-containing protein 169-like</fullName>
    </submittedName>
</protein>
<dbReference type="AlphaFoldDB" id="A0A8B7PP54"/>
<feature type="compositionally biased region" description="Polar residues" evidence="2">
    <location>
        <begin position="21"/>
        <end position="32"/>
    </location>
</feature>
<dbReference type="RefSeq" id="XP_018027780.1">
    <property type="nucleotide sequence ID" value="XM_018172291.2"/>
</dbReference>
<dbReference type="GeneID" id="108683017"/>
<gene>
    <name evidence="4" type="primary">LOC108683017</name>
</gene>
<dbReference type="PANTHER" id="PTHR28671:SF3">
    <property type="entry name" value="COILED-COIL DOMAIN-CONTAINING PROTEIN 169"/>
    <property type="match status" value="1"/>
</dbReference>
<evidence type="ECO:0000256" key="1">
    <source>
        <dbReference type="SAM" id="Coils"/>
    </source>
</evidence>
<feature type="compositionally biased region" description="Low complexity" evidence="2">
    <location>
        <begin position="41"/>
        <end position="61"/>
    </location>
</feature>
<dbReference type="Pfam" id="PF15372">
    <property type="entry name" value="DUF4600"/>
    <property type="match status" value="1"/>
</dbReference>
<organism evidence="3 4">
    <name type="scientific">Hyalella azteca</name>
    <name type="common">Amphipod</name>
    <dbReference type="NCBI Taxonomy" id="294128"/>
    <lineage>
        <taxon>Eukaryota</taxon>
        <taxon>Metazoa</taxon>
        <taxon>Ecdysozoa</taxon>
        <taxon>Arthropoda</taxon>
        <taxon>Crustacea</taxon>
        <taxon>Multicrustacea</taxon>
        <taxon>Malacostraca</taxon>
        <taxon>Eumalacostraca</taxon>
        <taxon>Peracarida</taxon>
        <taxon>Amphipoda</taxon>
        <taxon>Senticaudata</taxon>
        <taxon>Talitrida</taxon>
        <taxon>Talitroidea</taxon>
        <taxon>Hyalellidae</taxon>
        <taxon>Hyalella</taxon>
    </lineage>
</organism>
<feature type="region of interest" description="Disordered" evidence="2">
    <location>
        <begin position="1"/>
        <end position="64"/>
    </location>
</feature>
<feature type="compositionally biased region" description="Polar residues" evidence="2">
    <location>
        <begin position="356"/>
        <end position="368"/>
    </location>
</feature>
<keyword evidence="1" id="KW-0175">Coiled coil</keyword>
<reference evidence="4" key="1">
    <citation type="submission" date="2025-08" db="UniProtKB">
        <authorList>
            <consortium name="RefSeq"/>
        </authorList>
    </citation>
    <scope>IDENTIFICATION</scope>
    <source>
        <tissue evidence="4">Whole organism</tissue>
    </source>
</reference>
<dbReference type="OrthoDB" id="6615663at2759"/>
<name>A0A8B7PP54_HYAAZ</name>
<dbReference type="Proteomes" id="UP000694843">
    <property type="component" value="Unplaced"/>
</dbReference>
<evidence type="ECO:0000313" key="3">
    <source>
        <dbReference type="Proteomes" id="UP000694843"/>
    </source>
</evidence>
<dbReference type="KEGG" id="hazt:108683017"/>
<proteinExistence type="predicted"/>
<feature type="region of interest" description="Disordered" evidence="2">
    <location>
        <begin position="299"/>
        <end position="318"/>
    </location>
</feature>
<feature type="region of interest" description="Disordered" evidence="2">
    <location>
        <begin position="323"/>
        <end position="368"/>
    </location>
</feature>
<keyword evidence="3" id="KW-1185">Reference proteome</keyword>
<dbReference type="InterPro" id="IPR028022">
    <property type="entry name" value="DUF4600"/>
</dbReference>
<accession>A0A8B7PP54</accession>
<dbReference type="PANTHER" id="PTHR28671">
    <property type="entry name" value="COILED-COIL DOMAIN-CONTAINING PROTEIN 169"/>
    <property type="match status" value="1"/>
</dbReference>
<dbReference type="OMA" id="NTEGHAA"/>
<sequence>MSGDLRTSTTNTEGHAAGGETASSRKTSQGTKPATRRLSQPPRKAAPRTAAPRTAASRTATGKTSAISLAQELEEQLKYRDTVAWSVGVLEQSVAELELQLDSLQRGSTDEADTEFKLRYEAQGDLNKKLQEQTEWYSQELAKTKERFRQAQQRASYNLTTLCQEYSYDADLDHYSEAELSVMVRQLERERNISYSEFRNKTWLLDSRSKEYHQLKDLCDAYSGDLSFVNRSLEEMWRKRSTSSSTSAPIMWNGEPGFLPAHRVINPRHGPVRKTAGVRSLPRLDPEALGALPSYESIRKADQRAQRTRSLDERGRRKRLAAEARLRHKSAQPTTASEPLDAPSTEELLLVAPPQELSSSGVEQTEDV</sequence>